<evidence type="ECO:0000313" key="3">
    <source>
        <dbReference type="EMBL" id="UNK47287.1"/>
    </source>
</evidence>
<feature type="compositionally biased region" description="Basic and acidic residues" evidence="1">
    <location>
        <begin position="101"/>
        <end position="126"/>
    </location>
</feature>
<keyword evidence="4" id="KW-1185">Reference proteome</keyword>
<feature type="compositionally biased region" description="Low complexity" evidence="1">
    <location>
        <begin position="153"/>
        <end position="179"/>
    </location>
</feature>
<dbReference type="Proteomes" id="UP000829069">
    <property type="component" value="Chromosome"/>
</dbReference>
<feature type="region of interest" description="Disordered" evidence="1">
    <location>
        <begin position="201"/>
        <end position="220"/>
    </location>
</feature>
<feature type="region of interest" description="Disordered" evidence="1">
    <location>
        <begin position="31"/>
        <end position="54"/>
    </location>
</feature>
<evidence type="ECO:0000256" key="1">
    <source>
        <dbReference type="SAM" id="MobiDB-lite"/>
    </source>
</evidence>
<dbReference type="EMBL" id="CP093326">
    <property type="protein sequence ID" value="UNK47287.1"/>
    <property type="molecule type" value="Genomic_DNA"/>
</dbReference>
<keyword evidence="2" id="KW-0472">Membrane</keyword>
<organism evidence="3 4">
    <name type="scientific">Arthrobacter sulfonylureivorans</name>
    <dbReference type="NCBI Taxonomy" id="2486855"/>
    <lineage>
        <taxon>Bacteria</taxon>
        <taxon>Bacillati</taxon>
        <taxon>Actinomycetota</taxon>
        <taxon>Actinomycetes</taxon>
        <taxon>Micrococcales</taxon>
        <taxon>Micrococcaceae</taxon>
        <taxon>Arthrobacter</taxon>
    </lineage>
</organism>
<sequence>MDWIWAIGIVLVMIIAALLWWLFSRNSSSTEAGALTHSPTNPTHGPAEAAGQNPVAGRLPAADRVPAAEPELPGTQLPASTGHREDDGGAVPTAASDAAVDQERRARDTDADRPLGDSGSRQDHVADAIYEDEVSGPADEDMMVEETMPDSPGASGTTTAQGSGTEEPPPAAVEDAAAEQSLPTAEPLYDETEWLGYAGEAVIEPSVAAENGDGPDRRRG</sequence>
<evidence type="ECO:0000256" key="2">
    <source>
        <dbReference type="SAM" id="Phobius"/>
    </source>
</evidence>
<name>A0ABY3WCX8_9MICC</name>
<evidence type="ECO:0000313" key="4">
    <source>
        <dbReference type="Proteomes" id="UP000829069"/>
    </source>
</evidence>
<feature type="region of interest" description="Disordered" evidence="1">
    <location>
        <begin position="68"/>
        <end position="188"/>
    </location>
</feature>
<keyword evidence="2" id="KW-1133">Transmembrane helix</keyword>
<feature type="compositionally biased region" description="Acidic residues" evidence="1">
    <location>
        <begin position="129"/>
        <end position="148"/>
    </location>
</feature>
<dbReference type="RefSeq" id="WP_241915062.1">
    <property type="nucleotide sequence ID" value="NZ_CP093326.1"/>
</dbReference>
<gene>
    <name evidence="3" type="ORF">MNQ99_08110</name>
</gene>
<feature type="compositionally biased region" description="Polar residues" evidence="1">
    <location>
        <begin position="31"/>
        <end position="43"/>
    </location>
</feature>
<reference evidence="3 4" key="1">
    <citation type="submission" date="2022-03" db="EMBL/GenBank/DDBJ databases">
        <title>Isotopic signatures of nitrous oxide derived from detoxification processes.</title>
        <authorList>
            <person name="Behrendt U."/>
            <person name="Buchen C."/>
            <person name="Well R."/>
            <person name="Ulrich A."/>
            <person name="Rohe L."/>
            <person name="Kolb S."/>
            <person name="Schloter M."/>
            <person name="Horn M.A."/>
            <person name="Augustin J."/>
        </authorList>
    </citation>
    <scope>NUCLEOTIDE SEQUENCE [LARGE SCALE GENOMIC DNA]</scope>
    <source>
        <strain evidence="3 4">S4-C24</strain>
    </source>
</reference>
<proteinExistence type="predicted"/>
<feature type="transmembrane region" description="Helical" evidence="2">
    <location>
        <begin position="6"/>
        <end position="23"/>
    </location>
</feature>
<protein>
    <submittedName>
        <fullName evidence="3">Uncharacterized protein</fullName>
    </submittedName>
</protein>
<keyword evidence="2" id="KW-0812">Transmembrane</keyword>
<accession>A0ABY3WCX8</accession>